<dbReference type="Gene3D" id="1.10.510.10">
    <property type="entry name" value="Transferase(Phosphotransferase) domain 1"/>
    <property type="match status" value="1"/>
</dbReference>
<dbReference type="SUPFAM" id="SSF56112">
    <property type="entry name" value="Protein kinase-like (PK-like)"/>
    <property type="match status" value="1"/>
</dbReference>
<keyword evidence="3" id="KW-0723">Serine/threonine-protein kinase</keyword>
<dbReference type="InterPro" id="IPR000719">
    <property type="entry name" value="Prot_kinase_dom"/>
</dbReference>
<evidence type="ECO:0000256" key="3">
    <source>
        <dbReference type="ARBA" id="ARBA00022527"/>
    </source>
</evidence>
<organism evidence="13 14">
    <name type="scientific">Nakaseomyces bracarensis</name>
    <dbReference type="NCBI Taxonomy" id="273131"/>
    <lineage>
        <taxon>Eukaryota</taxon>
        <taxon>Fungi</taxon>
        <taxon>Dikarya</taxon>
        <taxon>Ascomycota</taxon>
        <taxon>Saccharomycotina</taxon>
        <taxon>Saccharomycetes</taxon>
        <taxon>Saccharomycetales</taxon>
        <taxon>Saccharomycetaceae</taxon>
        <taxon>Nakaseomyces</taxon>
    </lineage>
</organism>
<feature type="region of interest" description="Disordered" evidence="11">
    <location>
        <begin position="473"/>
        <end position="494"/>
    </location>
</feature>
<feature type="region of interest" description="Disordered" evidence="11">
    <location>
        <begin position="534"/>
        <end position="677"/>
    </location>
</feature>
<comment type="similarity">
    <text evidence="1">Belongs to the protein kinase superfamily. AGC Ser/Thr protein kinase family. PDPK1 subfamily.</text>
</comment>
<feature type="compositionally biased region" description="Polar residues" evidence="11">
    <location>
        <begin position="618"/>
        <end position="635"/>
    </location>
</feature>
<evidence type="ECO:0000256" key="10">
    <source>
        <dbReference type="PROSITE-ProRule" id="PRU10141"/>
    </source>
</evidence>
<keyword evidence="14" id="KW-1185">Reference proteome</keyword>
<evidence type="ECO:0000256" key="2">
    <source>
        <dbReference type="ARBA" id="ARBA00012513"/>
    </source>
</evidence>
<comment type="catalytic activity">
    <reaction evidence="8">
        <text>L-threonyl-[protein] + ATP = O-phospho-L-threonyl-[protein] + ADP + H(+)</text>
        <dbReference type="Rhea" id="RHEA:46608"/>
        <dbReference type="Rhea" id="RHEA-COMP:11060"/>
        <dbReference type="Rhea" id="RHEA-COMP:11605"/>
        <dbReference type="ChEBI" id="CHEBI:15378"/>
        <dbReference type="ChEBI" id="CHEBI:30013"/>
        <dbReference type="ChEBI" id="CHEBI:30616"/>
        <dbReference type="ChEBI" id="CHEBI:61977"/>
        <dbReference type="ChEBI" id="CHEBI:456216"/>
        <dbReference type="EC" id="2.7.11.1"/>
    </reaction>
</comment>
<accession>A0ABR4NV24</accession>
<evidence type="ECO:0000256" key="11">
    <source>
        <dbReference type="SAM" id="MobiDB-lite"/>
    </source>
</evidence>
<feature type="compositionally biased region" description="Polar residues" evidence="11">
    <location>
        <begin position="583"/>
        <end position="595"/>
    </location>
</feature>
<dbReference type="PROSITE" id="PS00107">
    <property type="entry name" value="PROTEIN_KINASE_ATP"/>
    <property type="match status" value="1"/>
</dbReference>
<keyword evidence="7 10" id="KW-0067">ATP-binding</keyword>
<evidence type="ECO:0000256" key="9">
    <source>
        <dbReference type="ARBA" id="ARBA00048679"/>
    </source>
</evidence>
<keyword evidence="5 10" id="KW-0547">Nucleotide-binding</keyword>
<gene>
    <name evidence="13" type="ORF">RNJ44_04495</name>
</gene>
<evidence type="ECO:0000256" key="6">
    <source>
        <dbReference type="ARBA" id="ARBA00022777"/>
    </source>
</evidence>
<dbReference type="EC" id="2.7.11.1" evidence="2"/>
<dbReference type="InterPro" id="IPR008271">
    <property type="entry name" value="Ser/Thr_kinase_AS"/>
</dbReference>
<keyword evidence="4" id="KW-0808">Transferase</keyword>
<dbReference type="PANTHER" id="PTHR24356:SF163">
    <property type="entry name" value="3-PHOSPHOINOSITIDE-DEPENDENT PROTEIN KINASE 1-RELATED"/>
    <property type="match status" value="1"/>
</dbReference>
<feature type="domain" description="Protein kinase" evidence="12">
    <location>
        <begin position="144"/>
        <end position="407"/>
    </location>
</feature>
<comment type="catalytic activity">
    <reaction evidence="9">
        <text>L-seryl-[protein] + ATP = O-phospho-L-seryl-[protein] + ADP + H(+)</text>
        <dbReference type="Rhea" id="RHEA:17989"/>
        <dbReference type="Rhea" id="RHEA-COMP:9863"/>
        <dbReference type="Rhea" id="RHEA-COMP:11604"/>
        <dbReference type="ChEBI" id="CHEBI:15378"/>
        <dbReference type="ChEBI" id="CHEBI:29999"/>
        <dbReference type="ChEBI" id="CHEBI:30616"/>
        <dbReference type="ChEBI" id="CHEBI:83421"/>
        <dbReference type="ChEBI" id="CHEBI:456216"/>
        <dbReference type="EC" id="2.7.11.1"/>
    </reaction>
</comment>
<dbReference type="InterPro" id="IPR039046">
    <property type="entry name" value="PDPK1"/>
</dbReference>
<feature type="region of interest" description="Disordered" evidence="11">
    <location>
        <begin position="925"/>
        <end position="978"/>
    </location>
</feature>
<feature type="region of interest" description="Disordered" evidence="11">
    <location>
        <begin position="95"/>
        <end position="119"/>
    </location>
</feature>
<protein>
    <recommendedName>
        <fullName evidence="2">non-specific serine/threonine protein kinase</fullName>
        <ecNumber evidence="2">2.7.11.1</ecNumber>
    </recommendedName>
</protein>
<feature type="region of interest" description="Disordered" evidence="11">
    <location>
        <begin position="997"/>
        <end position="1020"/>
    </location>
</feature>
<evidence type="ECO:0000256" key="4">
    <source>
        <dbReference type="ARBA" id="ARBA00022679"/>
    </source>
</evidence>
<dbReference type="InterPro" id="IPR050236">
    <property type="entry name" value="Ser_Thr_kinase_AGC"/>
</dbReference>
<name>A0ABR4NV24_9SACH</name>
<dbReference type="SMART" id="SM00220">
    <property type="entry name" value="S_TKc"/>
    <property type="match status" value="1"/>
</dbReference>
<dbReference type="Pfam" id="PF00069">
    <property type="entry name" value="Pkinase"/>
    <property type="match status" value="1"/>
</dbReference>
<evidence type="ECO:0000313" key="14">
    <source>
        <dbReference type="Proteomes" id="UP001623330"/>
    </source>
</evidence>
<keyword evidence="6 13" id="KW-0418">Kinase</keyword>
<reference evidence="13 14" key="1">
    <citation type="submission" date="2024-05" db="EMBL/GenBank/DDBJ databases">
        <title>Long read based assembly of the Candida bracarensis genome reveals expanded adhesin content.</title>
        <authorList>
            <person name="Marcet-Houben M."/>
            <person name="Ksiezopolska E."/>
            <person name="Gabaldon T."/>
        </authorList>
    </citation>
    <scope>NUCLEOTIDE SEQUENCE [LARGE SCALE GENOMIC DNA]</scope>
    <source>
        <strain evidence="13 14">CBM6</strain>
    </source>
</reference>
<dbReference type="CDD" id="cd05581">
    <property type="entry name" value="STKc_PDK1"/>
    <property type="match status" value="1"/>
</dbReference>
<feature type="compositionally biased region" description="Polar residues" evidence="11">
    <location>
        <begin position="939"/>
        <end position="950"/>
    </location>
</feature>
<sequence length="1020" mass="113959">MVVMHDSKPGIRPLVPIDEVELTAKLSAHHSSLSPLSSVRSNSMATTGGMTGSMPGIGPGELMRVPTREKALTDTSHFIVPTGDDEVLDVTDEDNLNETEDGHDNANANSADGNKGDNVTVHRDVKDAELFKKQLIIKKGIKDFKFGEMLGDGSYSQVFLATSKSDSKTYAVKVLNKEYLIKQKKVKYVNIEKNALQKLKTVNGVINLSFTFQDESNLYFLLEYAPNGDFLSLIKKFGTLDENCTCYYSAQIIDAIGSLHARGIIHRDIKPENILIDANMKVKITDFGTAKILEKNKTDKGNTYDLKTKSHSFVGTAEYVAPELLSDNYTDYKCDVWAFGCLLFQMIAGKPPFKATNEYLTFQKVMKVQYAFSAGFPTIIRDLVKKILVRQPERRLAVAQIKKHQFFQNKNFDDNSVWTDEPPEVKPYRINAKAMQPFPPIAIPQTPNTNAHIGKTIIKGNNISYIQKHTNMSNSVSSPNLSSRSAPSSPVVRNSPQMASAAYNINVKSNNTAKTNFNTKTNNNSKTNYSNKLNNIQGISTGKHTHSPSPLSPTIEKYSSTSTTKNVSTNESLPDISKKKITRSQSTKRNLSTKIYDNKNRINDNPKVTGLKIDTKETAPQSPTVGTPRTPQTADRSAVLSPRNHQTKSNSNDFDAPELPPRNYRNEGKNLDTNDSETRNDIKRRFSTIQLSNFMDIQKEHVLNNVLGDIMVVDSDDFNENKNLLYSHIVDQSFRSGQISSTDTKFEATQQAIEHPEEDYYWKTKQDLSTLRTVKTIGIKDDNVFYDTDDSAESPGLYLSPCAFIVTTYGRGLILMENNDKNDFTNICSINLFCSGTTVLMNDVGIISIVTPFLTFILRCSKNDILLVFSAVKRSIKLNPDTPPPPSIPSKTTKMVTTSNGTEALQAARLANPILAREKYHRMSPKLSHASRNFETKTDPSSTRMFNSFVNSKRRNKKPPSPMPKSDKLINGLPNINDPPTKMLGLGLSQRIRRSGERVRTNTPMQGNFSNKNESFLRYR</sequence>
<dbReference type="PROSITE" id="PS00108">
    <property type="entry name" value="PROTEIN_KINASE_ST"/>
    <property type="match status" value="1"/>
</dbReference>
<dbReference type="InterPro" id="IPR011009">
    <property type="entry name" value="Kinase-like_dom_sf"/>
</dbReference>
<comment type="caution">
    <text evidence="13">The sequence shown here is derived from an EMBL/GenBank/DDBJ whole genome shotgun (WGS) entry which is preliminary data.</text>
</comment>
<dbReference type="PROSITE" id="PS50011">
    <property type="entry name" value="PROTEIN_KINASE_DOM"/>
    <property type="match status" value="1"/>
</dbReference>
<dbReference type="GO" id="GO:0016301">
    <property type="term" value="F:kinase activity"/>
    <property type="evidence" value="ECO:0007669"/>
    <property type="project" value="UniProtKB-KW"/>
</dbReference>
<dbReference type="InterPro" id="IPR017441">
    <property type="entry name" value="Protein_kinase_ATP_BS"/>
</dbReference>
<proteinExistence type="inferred from homology"/>
<evidence type="ECO:0000313" key="13">
    <source>
        <dbReference type="EMBL" id="KAL3232579.1"/>
    </source>
</evidence>
<feature type="compositionally biased region" description="Basic and acidic residues" evidence="11">
    <location>
        <begin position="664"/>
        <end position="677"/>
    </location>
</feature>
<evidence type="ECO:0000256" key="7">
    <source>
        <dbReference type="ARBA" id="ARBA00022840"/>
    </source>
</evidence>
<dbReference type="EMBL" id="JBEVYD010000005">
    <property type="protein sequence ID" value="KAL3232579.1"/>
    <property type="molecule type" value="Genomic_DNA"/>
</dbReference>
<dbReference type="Proteomes" id="UP001623330">
    <property type="component" value="Unassembled WGS sequence"/>
</dbReference>
<evidence type="ECO:0000256" key="8">
    <source>
        <dbReference type="ARBA" id="ARBA00047899"/>
    </source>
</evidence>
<dbReference type="Gene3D" id="3.30.200.20">
    <property type="entry name" value="Phosphorylase Kinase, domain 1"/>
    <property type="match status" value="1"/>
</dbReference>
<feature type="compositionally biased region" description="Polar residues" evidence="11">
    <location>
        <begin position="1001"/>
        <end position="1014"/>
    </location>
</feature>
<evidence type="ECO:0000256" key="1">
    <source>
        <dbReference type="ARBA" id="ARBA00010006"/>
    </source>
</evidence>
<feature type="compositionally biased region" description="Low complexity" evidence="11">
    <location>
        <begin position="559"/>
        <end position="572"/>
    </location>
</feature>
<feature type="compositionally biased region" description="Polar residues" evidence="11">
    <location>
        <begin position="643"/>
        <end position="653"/>
    </location>
</feature>
<evidence type="ECO:0000256" key="5">
    <source>
        <dbReference type="ARBA" id="ARBA00022741"/>
    </source>
</evidence>
<evidence type="ECO:0000259" key="12">
    <source>
        <dbReference type="PROSITE" id="PS50011"/>
    </source>
</evidence>
<dbReference type="PANTHER" id="PTHR24356">
    <property type="entry name" value="SERINE/THREONINE-PROTEIN KINASE"/>
    <property type="match status" value="1"/>
</dbReference>
<feature type="binding site" evidence="10">
    <location>
        <position position="173"/>
    </location>
    <ligand>
        <name>ATP</name>
        <dbReference type="ChEBI" id="CHEBI:30616"/>
    </ligand>
</feature>